<sequence length="37" mass="4217">MHEGFAPCRKNGQHIEQFPYADLFWGNCPLPARNGIT</sequence>
<reference evidence="1 2" key="1">
    <citation type="submission" date="2016-01" db="EMBL/GenBank/DDBJ databases">
        <title>Genome Sequences of Twelve Sporeforming Bacillus Species Isolated from Foods.</title>
        <authorList>
            <person name="Berendsen E.M."/>
            <person name="Wells-Bennik M.H."/>
            <person name="Krawcyk A.O."/>
            <person name="De Jong A."/>
            <person name="Holsappel S."/>
            <person name="Eijlander R.T."/>
            <person name="Kuipers O.P."/>
        </authorList>
    </citation>
    <scope>NUCLEOTIDE SEQUENCE [LARGE SCALE GENOMIC DNA]</scope>
    <source>
        <strain evidence="1 2">B4099</strain>
    </source>
</reference>
<dbReference type="PATRIC" id="fig|1398.25.peg.3175"/>
<dbReference type="Proteomes" id="UP000075304">
    <property type="component" value="Unassembled WGS sequence"/>
</dbReference>
<evidence type="ECO:0000313" key="1">
    <source>
        <dbReference type="EMBL" id="KYC68302.1"/>
    </source>
</evidence>
<dbReference type="EMBL" id="LQYI01000058">
    <property type="protein sequence ID" value="KYC68302.1"/>
    <property type="molecule type" value="Genomic_DNA"/>
</dbReference>
<gene>
    <name evidence="1" type="ORF">B4099_1790</name>
</gene>
<protein>
    <submittedName>
        <fullName evidence="1">Uncharacterized protein</fullName>
    </submittedName>
</protein>
<dbReference type="AlphaFoldDB" id="A0A150KF68"/>
<comment type="caution">
    <text evidence="1">The sequence shown here is derived from an EMBL/GenBank/DDBJ whole genome shotgun (WGS) entry which is preliminary data.</text>
</comment>
<evidence type="ECO:0000313" key="2">
    <source>
        <dbReference type="Proteomes" id="UP000075304"/>
    </source>
</evidence>
<accession>A0A150KF68</accession>
<name>A0A150KF68_HEYCO</name>
<organism evidence="1 2">
    <name type="scientific">Heyndrickxia coagulans</name>
    <name type="common">Weizmannia coagulans</name>
    <dbReference type="NCBI Taxonomy" id="1398"/>
    <lineage>
        <taxon>Bacteria</taxon>
        <taxon>Bacillati</taxon>
        <taxon>Bacillota</taxon>
        <taxon>Bacilli</taxon>
        <taxon>Bacillales</taxon>
        <taxon>Bacillaceae</taxon>
        <taxon>Heyndrickxia</taxon>
    </lineage>
</organism>
<proteinExistence type="predicted"/>